<evidence type="ECO:0000313" key="3">
    <source>
        <dbReference type="Proteomes" id="UP001596516"/>
    </source>
</evidence>
<dbReference type="InterPro" id="IPR027417">
    <property type="entry name" value="P-loop_NTPase"/>
</dbReference>
<dbReference type="Pfam" id="PF01656">
    <property type="entry name" value="CbiA"/>
    <property type="match status" value="1"/>
</dbReference>
<dbReference type="InterPro" id="IPR002586">
    <property type="entry name" value="CobQ/CobB/MinD/ParA_Nub-bd_dom"/>
</dbReference>
<dbReference type="PIRSF" id="PIRSF009320">
    <property type="entry name" value="Nuc_binding_HP_1000"/>
    <property type="match status" value="1"/>
</dbReference>
<evidence type="ECO:0000259" key="1">
    <source>
        <dbReference type="Pfam" id="PF01656"/>
    </source>
</evidence>
<feature type="domain" description="CobQ/CobB/MinD/ParA nucleotide binding" evidence="1">
    <location>
        <begin position="3"/>
        <end position="209"/>
    </location>
</feature>
<dbReference type="PANTHER" id="PTHR13696:SF99">
    <property type="entry name" value="COBYRINIC ACID AC-DIAMIDE SYNTHASE"/>
    <property type="match status" value="1"/>
</dbReference>
<organism evidence="2 3">
    <name type="scientific">Plastorhodobacter daqingensis</name>
    <dbReference type="NCBI Taxonomy" id="1387281"/>
    <lineage>
        <taxon>Bacteria</taxon>
        <taxon>Pseudomonadati</taxon>
        <taxon>Pseudomonadota</taxon>
        <taxon>Alphaproteobacteria</taxon>
        <taxon>Rhodobacterales</taxon>
        <taxon>Paracoccaceae</taxon>
        <taxon>Plastorhodobacter</taxon>
    </lineage>
</organism>
<comment type="caution">
    <text evidence="2">The sequence shown here is derived from an EMBL/GenBank/DDBJ whole genome shotgun (WGS) entry which is preliminary data.</text>
</comment>
<keyword evidence="3" id="KW-1185">Reference proteome</keyword>
<name>A0ABW2UK09_9RHOB</name>
<accession>A0ABW2UK09</accession>
<dbReference type="Gene3D" id="3.40.50.300">
    <property type="entry name" value="P-loop containing nucleotide triphosphate hydrolases"/>
    <property type="match status" value="1"/>
</dbReference>
<evidence type="ECO:0000313" key="2">
    <source>
        <dbReference type="EMBL" id="MFC7703590.1"/>
    </source>
</evidence>
<dbReference type="InterPro" id="IPR050678">
    <property type="entry name" value="DNA_Partitioning_ATPase"/>
</dbReference>
<dbReference type="SUPFAM" id="SSF52540">
    <property type="entry name" value="P-loop containing nucleoside triphosphate hydrolases"/>
    <property type="match status" value="1"/>
</dbReference>
<dbReference type="PANTHER" id="PTHR13696">
    <property type="entry name" value="P-LOOP CONTAINING NUCLEOSIDE TRIPHOSPHATE HYDROLASE"/>
    <property type="match status" value="1"/>
</dbReference>
<dbReference type="EMBL" id="JBHTFQ010000002">
    <property type="protein sequence ID" value="MFC7703590.1"/>
    <property type="molecule type" value="Genomic_DNA"/>
</dbReference>
<protein>
    <submittedName>
        <fullName evidence="2">ParA family protein</fullName>
    </submittedName>
</protein>
<sequence>MRIIVFNQKGGVGKTTTALNLGAALARAGQSVTLIDLDPQMHLTAALGFLRPGFAYSVRDWLAGQSGTPLALEQGLSLVPGVPESAMDAADSAMGGAALLRDMPGITILDAPPVWSRGIAHLVRASDLVLSPLEPDFLGLQGVNRLLQTLQDENIPRDRLRLLLSRFAPRLGVHRAVRESLAQRFAPPVLVPLVIRNSVRLAEAPGHARSVFDHAPTSTGARDFAALARLLLSEIPTGLTVKETTP</sequence>
<dbReference type="CDD" id="cd02042">
    <property type="entry name" value="ParAB_family"/>
    <property type="match status" value="1"/>
</dbReference>
<dbReference type="RefSeq" id="WP_377400164.1">
    <property type="nucleotide sequence ID" value="NZ_JBHTFQ010000002.1"/>
</dbReference>
<dbReference type="Proteomes" id="UP001596516">
    <property type="component" value="Unassembled WGS sequence"/>
</dbReference>
<proteinExistence type="predicted"/>
<gene>
    <name evidence="2" type="ORF">ACFQXB_05210</name>
</gene>
<reference evidence="3" key="1">
    <citation type="journal article" date="2019" name="Int. J. Syst. Evol. Microbiol.">
        <title>The Global Catalogue of Microorganisms (GCM) 10K type strain sequencing project: providing services to taxonomists for standard genome sequencing and annotation.</title>
        <authorList>
            <consortium name="The Broad Institute Genomics Platform"/>
            <consortium name="The Broad Institute Genome Sequencing Center for Infectious Disease"/>
            <person name="Wu L."/>
            <person name="Ma J."/>
        </authorList>
    </citation>
    <scope>NUCLEOTIDE SEQUENCE [LARGE SCALE GENOMIC DNA]</scope>
    <source>
        <strain evidence="3">CGMCC 1.12750</strain>
    </source>
</reference>